<dbReference type="Proteomes" id="UP000276133">
    <property type="component" value="Unassembled WGS sequence"/>
</dbReference>
<evidence type="ECO:0000313" key="1">
    <source>
        <dbReference type="EMBL" id="RNA22903.1"/>
    </source>
</evidence>
<protein>
    <submittedName>
        <fullName evidence="1">Uncharacterized protein</fullName>
    </submittedName>
</protein>
<keyword evidence="2" id="KW-1185">Reference proteome</keyword>
<accession>A0A3M7RH53</accession>
<name>A0A3M7RH53_BRAPC</name>
<gene>
    <name evidence="1" type="ORF">BpHYR1_046847</name>
</gene>
<dbReference type="EMBL" id="REGN01003384">
    <property type="protein sequence ID" value="RNA22903.1"/>
    <property type="molecule type" value="Genomic_DNA"/>
</dbReference>
<proteinExistence type="predicted"/>
<evidence type="ECO:0000313" key="2">
    <source>
        <dbReference type="Proteomes" id="UP000276133"/>
    </source>
</evidence>
<comment type="caution">
    <text evidence="1">The sequence shown here is derived from an EMBL/GenBank/DDBJ whole genome shotgun (WGS) entry which is preliminary data.</text>
</comment>
<reference evidence="1 2" key="1">
    <citation type="journal article" date="2018" name="Sci. Rep.">
        <title>Genomic signatures of local adaptation to the degree of environmental predictability in rotifers.</title>
        <authorList>
            <person name="Franch-Gras L."/>
            <person name="Hahn C."/>
            <person name="Garcia-Roger E.M."/>
            <person name="Carmona M.J."/>
            <person name="Serra M."/>
            <person name="Gomez A."/>
        </authorList>
    </citation>
    <scope>NUCLEOTIDE SEQUENCE [LARGE SCALE GENOMIC DNA]</scope>
    <source>
        <strain evidence="1">HYR1</strain>
    </source>
</reference>
<dbReference type="AlphaFoldDB" id="A0A3M7RH53"/>
<organism evidence="1 2">
    <name type="scientific">Brachionus plicatilis</name>
    <name type="common">Marine rotifer</name>
    <name type="synonym">Brachionus muelleri</name>
    <dbReference type="NCBI Taxonomy" id="10195"/>
    <lineage>
        <taxon>Eukaryota</taxon>
        <taxon>Metazoa</taxon>
        <taxon>Spiralia</taxon>
        <taxon>Gnathifera</taxon>
        <taxon>Rotifera</taxon>
        <taxon>Eurotatoria</taxon>
        <taxon>Monogononta</taxon>
        <taxon>Pseudotrocha</taxon>
        <taxon>Ploima</taxon>
        <taxon>Brachionidae</taxon>
        <taxon>Brachionus</taxon>
    </lineage>
</organism>
<sequence>MLNYKHICLVLLTCHVKPHLDFVKTCKLLFCFVYFCTKKKKGSKKSDLFRHALVHFELQGANFGAQKRYFIVDLANGVPELRV</sequence>